<feature type="transmembrane region" description="Helical" evidence="5">
    <location>
        <begin position="13"/>
        <end position="32"/>
    </location>
</feature>
<reference evidence="6 7" key="1">
    <citation type="submission" date="2014-02" db="EMBL/GenBank/DDBJ databases">
        <title>Transposable element dynamics among asymbiotic and ectomycorrhizal Amanita fungi.</title>
        <authorList>
            <consortium name="DOE Joint Genome Institute"/>
            <person name="Hess J."/>
            <person name="Skrede I."/>
            <person name="Wolfe B."/>
            <person name="LaButti K."/>
            <person name="Ohm R.A."/>
            <person name="Grigoriev I.V."/>
            <person name="Pringle A."/>
        </authorList>
    </citation>
    <scope>NUCLEOTIDE SEQUENCE [LARGE SCALE GENOMIC DNA]</scope>
    <source>
        <strain evidence="6 7">SKay4041</strain>
    </source>
</reference>
<evidence type="ECO:0000256" key="1">
    <source>
        <dbReference type="ARBA" id="ARBA00004141"/>
    </source>
</evidence>
<organism evidence="6 7">
    <name type="scientific">Amanita thiersii Skay4041</name>
    <dbReference type="NCBI Taxonomy" id="703135"/>
    <lineage>
        <taxon>Eukaryota</taxon>
        <taxon>Fungi</taxon>
        <taxon>Dikarya</taxon>
        <taxon>Basidiomycota</taxon>
        <taxon>Agaricomycotina</taxon>
        <taxon>Agaricomycetes</taxon>
        <taxon>Agaricomycetidae</taxon>
        <taxon>Agaricales</taxon>
        <taxon>Pluteineae</taxon>
        <taxon>Amanitaceae</taxon>
        <taxon>Amanita</taxon>
    </lineage>
</organism>
<evidence type="ECO:0000313" key="7">
    <source>
        <dbReference type="Proteomes" id="UP000242287"/>
    </source>
</evidence>
<evidence type="ECO:0000256" key="5">
    <source>
        <dbReference type="SAM" id="Phobius"/>
    </source>
</evidence>
<keyword evidence="4 5" id="KW-0472">Membrane</keyword>
<dbReference type="OrthoDB" id="19344at2759"/>
<feature type="transmembrane region" description="Helical" evidence="5">
    <location>
        <begin position="244"/>
        <end position="267"/>
    </location>
</feature>
<evidence type="ECO:0008006" key="8">
    <source>
        <dbReference type="Google" id="ProtNLM"/>
    </source>
</evidence>
<dbReference type="Proteomes" id="UP000242287">
    <property type="component" value="Unassembled WGS sequence"/>
</dbReference>
<proteinExistence type="predicted"/>
<dbReference type="EMBL" id="KZ301973">
    <property type="protein sequence ID" value="PFH53501.1"/>
    <property type="molecule type" value="Genomic_DNA"/>
</dbReference>
<dbReference type="SMART" id="SM00679">
    <property type="entry name" value="CTNS"/>
    <property type="match status" value="2"/>
</dbReference>
<evidence type="ECO:0000256" key="2">
    <source>
        <dbReference type="ARBA" id="ARBA00022692"/>
    </source>
</evidence>
<feature type="transmembrane region" description="Helical" evidence="5">
    <location>
        <begin position="44"/>
        <end position="70"/>
    </location>
</feature>
<keyword evidence="7" id="KW-1185">Reference proteome</keyword>
<evidence type="ECO:0000313" key="6">
    <source>
        <dbReference type="EMBL" id="PFH53501.1"/>
    </source>
</evidence>
<accession>A0A2A9NYB1</accession>
<gene>
    <name evidence="6" type="ORF">AMATHDRAFT_54629</name>
</gene>
<protein>
    <recommendedName>
        <fullName evidence="8">PQ-loop repeat-containing protein</fullName>
    </recommendedName>
</protein>
<dbReference type="GO" id="GO:0016020">
    <property type="term" value="C:membrane"/>
    <property type="evidence" value="ECO:0007669"/>
    <property type="project" value="UniProtKB-SubCell"/>
</dbReference>
<dbReference type="InterPro" id="IPR051415">
    <property type="entry name" value="LAAT-1"/>
</dbReference>
<feature type="transmembrane region" description="Helical" evidence="5">
    <location>
        <begin position="214"/>
        <end position="238"/>
    </location>
</feature>
<name>A0A2A9NYB1_9AGAR</name>
<keyword evidence="3 5" id="KW-1133">Transmembrane helix</keyword>
<dbReference type="InterPro" id="IPR006603">
    <property type="entry name" value="PQ-loop_rpt"/>
</dbReference>
<dbReference type="Pfam" id="PF04193">
    <property type="entry name" value="PQ-loop"/>
    <property type="match status" value="2"/>
</dbReference>
<evidence type="ECO:0000256" key="3">
    <source>
        <dbReference type="ARBA" id="ARBA00022989"/>
    </source>
</evidence>
<dbReference type="PANTHER" id="PTHR16201:SF11">
    <property type="entry name" value="PQ-LOOP REPEAT-CONTAINING PROTEIN"/>
    <property type="match status" value="1"/>
</dbReference>
<sequence>MMTLSECAAQHDWFNALLTFGLCCGLVISYAPQHYRIISTGTSLGLSPWFLLLGSTSAAAGMLNMITLQWRIIRCCSTLPLGSCAEMSAGVVQVGLQWLMFTIILVLYMIYYPQELKYEDDGDQPTARPPNKSSTKRDEWGTSVILTWVVILHFLIISMTTLYLLYTTPLSASPSEPLPDRVSSWATFLGVSSALLAAIQYAPQIAYTYNIKLVGALSIPMMLIQTPGAILMVLSIALRPGTNWTSWITFAVAGIMQGSLLTMCIIWKLRQRRLGIDDFGQPRVSSQGMQDSVLAVGSTSETTPLLGSGS</sequence>
<keyword evidence="2 5" id="KW-0812">Transmembrane</keyword>
<dbReference type="AlphaFoldDB" id="A0A2A9NYB1"/>
<dbReference type="PANTHER" id="PTHR16201">
    <property type="entry name" value="SEVEN TRANSMEMBRANE PROTEIN 1-RELATED"/>
    <property type="match status" value="1"/>
</dbReference>
<feature type="transmembrane region" description="Helical" evidence="5">
    <location>
        <begin position="90"/>
        <end position="111"/>
    </location>
</feature>
<dbReference type="Gene3D" id="1.20.1280.290">
    <property type="match status" value="1"/>
</dbReference>
<comment type="subcellular location">
    <subcellularLocation>
        <location evidence="1">Membrane</location>
        <topology evidence="1">Multi-pass membrane protein</topology>
    </subcellularLocation>
</comment>
<feature type="transmembrane region" description="Helical" evidence="5">
    <location>
        <begin position="144"/>
        <end position="165"/>
    </location>
</feature>
<evidence type="ECO:0000256" key="4">
    <source>
        <dbReference type="ARBA" id="ARBA00023136"/>
    </source>
</evidence>